<dbReference type="AlphaFoldDB" id="A0A6B3N882"/>
<proteinExistence type="predicted"/>
<dbReference type="EMBL" id="JAAHFQ010000140">
    <property type="protein sequence ID" value="NER27837.1"/>
    <property type="molecule type" value="Genomic_DNA"/>
</dbReference>
<organism evidence="2">
    <name type="scientific">Symploca sp. SIO1C4</name>
    <dbReference type="NCBI Taxonomy" id="2607765"/>
    <lineage>
        <taxon>Bacteria</taxon>
        <taxon>Bacillati</taxon>
        <taxon>Cyanobacteriota</taxon>
        <taxon>Cyanophyceae</taxon>
        <taxon>Coleofasciculales</taxon>
        <taxon>Coleofasciculaceae</taxon>
        <taxon>Symploca</taxon>
    </lineage>
</organism>
<evidence type="ECO:0000313" key="2">
    <source>
        <dbReference type="EMBL" id="NER27837.1"/>
    </source>
</evidence>
<evidence type="ECO:0000259" key="1">
    <source>
        <dbReference type="Pfam" id="PF14239"/>
    </source>
</evidence>
<gene>
    <name evidence="2" type="ORF">F6J89_09440</name>
</gene>
<comment type="caution">
    <text evidence="2">The sequence shown here is derived from an EMBL/GenBank/DDBJ whole genome shotgun (WGS) entry which is preliminary data.</text>
</comment>
<sequence length="139" mass="15958">MQRVPVISPQGRPLMPTLPSRARRWLREGKAKIYANDLNIFAVQLIAQPSGEETQDVVVGIDPGKYFSGVGVQSSKATLLKLHLILPFPNVTKKMIARRILRRARRGRRINRKLPYDQRCHRAKRFKKLNYLSVHASYA</sequence>
<reference evidence="2" key="1">
    <citation type="submission" date="2019-11" db="EMBL/GenBank/DDBJ databases">
        <title>Genomic insights into an expanded diversity of filamentous marine cyanobacteria reveals the extraordinary biosynthetic potential of Moorea and Okeania.</title>
        <authorList>
            <person name="Ferreira Leao T."/>
            <person name="Wang M."/>
            <person name="Moss N."/>
            <person name="Da Silva R."/>
            <person name="Sanders J."/>
            <person name="Nurk S."/>
            <person name="Gurevich A."/>
            <person name="Humphrey G."/>
            <person name="Reher R."/>
            <person name="Zhu Q."/>
            <person name="Belda-Ferre P."/>
            <person name="Glukhov E."/>
            <person name="Rex R."/>
            <person name="Dorrestein P.C."/>
            <person name="Knight R."/>
            <person name="Pevzner P."/>
            <person name="Gerwick W.H."/>
            <person name="Gerwick L."/>
        </authorList>
    </citation>
    <scope>NUCLEOTIDE SEQUENCE</scope>
    <source>
        <strain evidence="2">SIO1C4</strain>
    </source>
</reference>
<feature type="domain" description="RRXRR" evidence="1">
    <location>
        <begin position="4"/>
        <end position="127"/>
    </location>
</feature>
<protein>
    <recommendedName>
        <fullName evidence="1">RRXRR domain-containing protein</fullName>
    </recommendedName>
</protein>
<dbReference type="Pfam" id="PF14239">
    <property type="entry name" value="RRXRR"/>
    <property type="match status" value="1"/>
</dbReference>
<accession>A0A6B3N882</accession>
<dbReference type="InterPro" id="IPR025938">
    <property type="entry name" value="RRXRR_dom"/>
</dbReference>
<name>A0A6B3N882_9CYAN</name>